<dbReference type="AlphaFoldDB" id="A0A8T0EUC7"/>
<proteinExistence type="predicted"/>
<gene>
    <name evidence="1" type="ORF">HNY73_014725</name>
</gene>
<name>A0A8T0EUC7_ARGBR</name>
<accession>A0A8T0EUC7</accession>
<sequence length="261" mass="30444">MKCIYEAFKRDERSDDSSSCKSSRSKYPGSFTPTEFMREINQHCTNLRSTYRNLKDSRTALQKATVEKSKLLASADIEDKQKWIDEFSRRIHMYEERLKNAKPCIRRDCYPHEGNKNLCALIKNHQTRIQRLNSIALTFIETLKQMKENHLELTAQYFDDNAKLQEIQADIKNLKEDLNELGPCPIPKCDKHTPDSEELNSLTLCPAKNCNSHTNTAENTHMEIEQPFQVVEKRHVAKRKKKSADSQEIIILKVFWTPARL</sequence>
<reference evidence="1" key="2">
    <citation type="submission" date="2020-06" db="EMBL/GenBank/DDBJ databases">
        <authorList>
            <person name="Sheffer M."/>
        </authorList>
    </citation>
    <scope>NUCLEOTIDE SEQUENCE</scope>
</reference>
<keyword evidence="2" id="KW-1185">Reference proteome</keyword>
<organism evidence="1 2">
    <name type="scientific">Argiope bruennichi</name>
    <name type="common">Wasp spider</name>
    <name type="synonym">Aranea bruennichi</name>
    <dbReference type="NCBI Taxonomy" id="94029"/>
    <lineage>
        <taxon>Eukaryota</taxon>
        <taxon>Metazoa</taxon>
        <taxon>Ecdysozoa</taxon>
        <taxon>Arthropoda</taxon>
        <taxon>Chelicerata</taxon>
        <taxon>Arachnida</taxon>
        <taxon>Araneae</taxon>
        <taxon>Araneomorphae</taxon>
        <taxon>Entelegynae</taxon>
        <taxon>Araneoidea</taxon>
        <taxon>Araneidae</taxon>
        <taxon>Argiope</taxon>
    </lineage>
</organism>
<evidence type="ECO:0000313" key="1">
    <source>
        <dbReference type="EMBL" id="KAF8777945.1"/>
    </source>
</evidence>
<evidence type="ECO:0000313" key="2">
    <source>
        <dbReference type="Proteomes" id="UP000807504"/>
    </source>
</evidence>
<comment type="caution">
    <text evidence="1">The sequence shown here is derived from an EMBL/GenBank/DDBJ whole genome shotgun (WGS) entry which is preliminary data.</text>
</comment>
<reference evidence="1" key="1">
    <citation type="journal article" date="2020" name="bioRxiv">
        <title>Chromosome-level reference genome of the European wasp spider Argiope bruennichi: a resource for studies on range expansion and evolutionary adaptation.</title>
        <authorList>
            <person name="Sheffer M.M."/>
            <person name="Hoppe A."/>
            <person name="Krehenwinkel H."/>
            <person name="Uhl G."/>
            <person name="Kuss A.W."/>
            <person name="Jensen L."/>
            <person name="Jensen C."/>
            <person name="Gillespie R.G."/>
            <person name="Hoff K.J."/>
            <person name="Prost S."/>
        </authorList>
    </citation>
    <scope>NUCLEOTIDE SEQUENCE</scope>
</reference>
<dbReference type="EMBL" id="JABXBU010002072">
    <property type="protein sequence ID" value="KAF8777945.1"/>
    <property type="molecule type" value="Genomic_DNA"/>
</dbReference>
<dbReference type="Proteomes" id="UP000807504">
    <property type="component" value="Unassembled WGS sequence"/>
</dbReference>
<protein>
    <submittedName>
        <fullName evidence="1">Uncharacterized protein</fullName>
    </submittedName>
</protein>